<dbReference type="InterPro" id="IPR042100">
    <property type="entry name" value="Bug_dom1"/>
</dbReference>
<dbReference type="Gene3D" id="3.40.190.150">
    <property type="entry name" value="Bordetella uptake gene, domain 1"/>
    <property type="match status" value="1"/>
</dbReference>
<dbReference type="PANTHER" id="PTHR42928:SF5">
    <property type="entry name" value="BLR1237 PROTEIN"/>
    <property type="match status" value="1"/>
</dbReference>
<name>A0A444LAZ1_9HYPH</name>
<reference evidence="2 3" key="1">
    <citation type="submission" date="2019-01" db="EMBL/GenBank/DDBJ databases">
        <title>The draft genome of Rhizobium sp. 24NR.</title>
        <authorList>
            <person name="Liu L."/>
            <person name="Liang L."/>
            <person name="Shi S."/>
            <person name="Xu L."/>
            <person name="Wang X."/>
            <person name="Li L."/>
            <person name="Zhang X."/>
        </authorList>
    </citation>
    <scope>NUCLEOTIDE SEQUENCE [LARGE SCALE GENOMIC DNA]</scope>
    <source>
        <strain evidence="2 3">24NR</strain>
    </source>
</reference>
<comment type="similarity">
    <text evidence="1">Belongs to the UPF0065 (bug) family.</text>
</comment>
<protein>
    <submittedName>
        <fullName evidence="2">Tripartite tricarboxylate transporter substrate binding protein</fullName>
    </submittedName>
</protein>
<sequence length="291" mass="30351">MVVSSTRLSGGAADATGRILAESLSRQLGVNVLVENVGGAGGAIGTTRVKGSEPNGYTVGLGHMGTLAAAVPLTPRLQYDPRSDFRYLGLVSSSPNVLYVSKDHPSKNLQEFIAYSKASKTGPTMGHGGQGAASHVACVRFFKQIGVAAKLVAYKGLGQTITDVLSNRIDGGCDLLASVAPHAKSGELRVLAIAAKERSPILPDAMTAAEAGLPQFETGTWTGLFVPKSTPEAVVSRLEQATAAALADSSVRDRLTALGASLPEPEQRDGAYMQHLIETELDKWTGILGQR</sequence>
<dbReference type="SUPFAM" id="SSF53850">
    <property type="entry name" value="Periplasmic binding protein-like II"/>
    <property type="match status" value="1"/>
</dbReference>
<gene>
    <name evidence="2" type="ORF">EPK99_23110</name>
</gene>
<keyword evidence="3" id="KW-1185">Reference proteome</keyword>
<dbReference type="PANTHER" id="PTHR42928">
    <property type="entry name" value="TRICARBOXYLATE-BINDING PROTEIN"/>
    <property type="match status" value="1"/>
</dbReference>
<accession>A0A444LAZ1</accession>
<comment type="caution">
    <text evidence="2">The sequence shown here is derived from an EMBL/GenBank/DDBJ whole genome shotgun (WGS) entry which is preliminary data.</text>
</comment>
<evidence type="ECO:0000313" key="3">
    <source>
        <dbReference type="Proteomes" id="UP000287687"/>
    </source>
</evidence>
<dbReference type="CDD" id="cd07012">
    <property type="entry name" value="PBP2_Bug_TTT"/>
    <property type="match status" value="1"/>
</dbReference>
<dbReference type="PIRSF" id="PIRSF017082">
    <property type="entry name" value="YflP"/>
    <property type="match status" value="1"/>
</dbReference>
<evidence type="ECO:0000313" key="2">
    <source>
        <dbReference type="EMBL" id="RWX74795.1"/>
    </source>
</evidence>
<proteinExistence type="inferred from homology"/>
<organism evidence="2 3">
    <name type="scientific">Neorhizobium lilium</name>
    <dbReference type="NCBI Taxonomy" id="2503024"/>
    <lineage>
        <taxon>Bacteria</taxon>
        <taxon>Pseudomonadati</taxon>
        <taxon>Pseudomonadota</taxon>
        <taxon>Alphaproteobacteria</taxon>
        <taxon>Hyphomicrobiales</taxon>
        <taxon>Rhizobiaceae</taxon>
        <taxon>Rhizobium/Agrobacterium group</taxon>
        <taxon>Neorhizobium</taxon>
    </lineage>
</organism>
<evidence type="ECO:0000256" key="1">
    <source>
        <dbReference type="ARBA" id="ARBA00006987"/>
    </source>
</evidence>
<dbReference type="EMBL" id="SBIP01000006">
    <property type="protein sequence ID" value="RWX74795.1"/>
    <property type="molecule type" value="Genomic_DNA"/>
</dbReference>
<dbReference type="InterPro" id="IPR005064">
    <property type="entry name" value="BUG"/>
</dbReference>
<dbReference type="Gene3D" id="3.40.190.10">
    <property type="entry name" value="Periplasmic binding protein-like II"/>
    <property type="match status" value="1"/>
</dbReference>
<dbReference type="AlphaFoldDB" id="A0A444LAZ1"/>
<dbReference type="Proteomes" id="UP000287687">
    <property type="component" value="Unassembled WGS sequence"/>
</dbReference>
<dbReference type="Pfam" id="PF03401">
    <property type="entry name" value="TctC"/>
    <property type="match status" value="1"/>
</dbReference>
<dbReference type="OrthoDB" id="8443386at2"/>